<dbReference type="InterPro" id="IPR042176">
    <property type="entry name" value="Pantoate_ligase_C"/>
</dbReference>
<feature type="binding site" evidence="9">
    <location>
        <position position="61"/>
    </location>
    <ligand>
        <name>beta-alanine</name>
        <dbReference type="ChEBI" id="CHEBI:57966"/>
    </ligand>
</feature>
<organism evidence="10 11">
    <name type="scientific">Shouchella miscanthi</name>
    <dbReference type="NCBI Taxonomy" id="2598861"/>
    <lineage>
        <taxon>Bacteria</taxon>
        <taxon>Bacillati</taxon>
        <taxon>Bacillota</taxon>
        <taxon>Bacilli</taxon>
        <taxon>Bacillales</taxon>
        <taxon>Bacillaceae</taxon>
        <taxon>Shouchella</taxon>
    </lineage>
</organism>
<evidence type="ECO:0000256" key="7">
    <source>
        <dbReference type="ARBA" id="ARBA00022840"/>
    </source>
</evidence>
<feature type="active site" description="Proton donor" evidence="9">
    <location>
        <position position="37"/>
    </location>
</feature>
<keyword evidence="6 9" id="KW-0547">Nucleotide-binding</keyword>
<sequence>MLVVTTIKELQQALSPYLSDNQTIGFVPTMGALHAGHQSLFSVARDHHDVVVVSIFVNPLQFGPGEDYETYPRQQALDEQVARESGCDVLFCPTVGEMYPDGFPQVVHVKQGADVMCGRSRPGHFDGVATVVLKLFSVVQPNEAFFGEKDAQQLAIIKQLVKEFFLPITVTGCPTVREEDGLARSSRNVYLTAEERRYAPLLYKALQKAQASGKRDPSILVADVKATLASIPVGEIDYVEAYEYPSLKKVNEANALIIVAFAYQFKKARLIDHIVMDFNNRGETPCSEQ</sequence>
<dbReference type="NCBIfam" id="TIGR00018">
    <property type="entry name" value="panC"/>
    <property type="match status" value="1"/>
</dbReference>
<dbReference type="Gene3D" id="3.30.1300.10">
    <property type="entry name" value="Pantoate-beta-alanine ligase, C-terminal domain"/>
    <property type="match status" value="1"/>
</dbReference>
<keyword evidence="3 9" id="KW-0963">Cytoplasm</keyword>
<evidence type="ECO:0000256" key="9">
    <source>
        <dbReference type="HAMAP-Rule" id="MF_00158"/>
    </source>
</evidence>
<dbReference type="EC" id="6.3.2.1" evidence="9"/>
<feature type="binding site" evidence="9">
    <location>
        <begin position="184"/>
        <end position="187"/>
    </location>
    <ligand>
        <name>ATP</name>
        <dbReference type="ChEBI" id="CHEBI:30616"/>
    </ligand>
</feature>
<evidence type="ECO:0000256" key="3">
    <source>
        <dbReference type="ARBA" id="ARBA00022490"/>
    </source>
</evidence>
<protein>
    <recommendedName>
        <fullName evidence="9">Pantothenate synthetase</fullName>
        <shortName evidence="9">PS</shortName>
        <ecNumber evidence="9">6.3.2.1</ecNumber>
    </recommendedName>
    <alternativeName>
        <fullName evidence="9">Pantoate--beta-alanine ligase</fullName>
    </alternativeName>
    <alternativeName>
        <fullName evidence="9">Pantoate-activating enzyme</fullName>
    </alternativeName>
</protein>
<evidence type="ECO:0000256" key="1">
    <source>
        <dbReference type="ARBA" id="ARBA00004990"/>
    </source>
</evidence>
<evidence type="ECO:0000256" key="5">
    <source>
        <dbReference type="ARBA" id="ARBA00022655"/>
    </source>
</evidence>
<keyword evidence="5 9" id="KW-0566">Pantothenate biosynthesis</keyword>
<comment type="subunit">
    <text evidence="9">Homodimer.</text>
</comment>
<name>A0ABU6NI00_9BACI</name>
<dbReference type="PANTHER" id="PTHR21299:SF1">
    <property type="entry name" value="PANTOATE--BETA-ALANINE LIGASE"/>
    <property type="match status" value="1"/>
</dbReference>
<comment type="similarity">
    <text evidence="2 9">Belongs to the pantothenate synthetase family.</text>
</comment>
<dbReference type="SUPFAM" id="SSF52374">
    <property type="entry name" value="Nucleotidylyl transferase"/>
    <property type="match status" value="1"/>
</dbReference>
<dbReference type="InterPro" id="IPR014729">
    <property type="entry name" value="Rossmann-like_a/b/a_fold"/>
</dbReference>
<dbReference type="InterPro" id="IPR003721">
    <property type="entry name" value="Pantoate_ligase"/>
</dbReference>
<gene>
    <name evidence="9 10" type="primary">panC</name>
    <name evidence="10" type="ORF">P5F74_02745</name>
</gene>
<comment type="miscellaneous">
    <text evidence="9">The reaction proceeds by a bi uni uni bi ping pong mechanism.</text>
</comment>
<dbReference type="Proteomes" id="UP001341820">
    <property type="component" value="Unassembled WGS sequence"/>
</dbReference>
<evidence type="ECO:0000256" key="6">
    <source>
        <dbReference type="ARBA" id="ARBA00022741"/>
    </source>
</evidence>
<feature type="binding site" evidence="9">
    <location>
        <position position="61"/>
    </location>
    <ligand>
        <name>(R)-pantoate</name>
        <dbReference type="ChEBI" id="CHEBI:15980"/>
    </ligand>
</feature>
<comment type="subcellular location">
    <subcellularLocation>
        <location evidence="9">Cytoplasm</location>
    </subcellularLocation>
</comment>
<evidence type="ECO:0000256" key="2">
    <source>
        <dbReference type="ARBA" id="ARBA00009256"/>
    </source>
</evidence>
<accession>A0ABU6NI00</accession>
<feature type="binding site" evidence="9">
    <location>
        <position position="153"/>
    </location>
    <ligand>
        <name>(R)-pantoate</name>
        <dbReference type="ChEBI" id="CHEBI:15980"/>
    </ligand>
</feature>
<dbReference type="PANTHER" id="PTHR21299">
    <property type="entry name" value="CYTIDYLATE KINASE/PANTOATE-BETA-ALANINE LIGASE"/>
    <property type="match status" value="1"/>
</dbReference>
<evidence type="ECO:0000313" key="11">
    <source>
        <dbReference type="Proteomes" id="UP001341820"/>
    </source>
</evidence>
<proteinExistence type="inferred from homology"/>
<dbReference type="EMBL" id="JAROAS010000006">
    <property type="protein sequence ID" value="MED4127043.1"/>
    <property type="molecule type" value="Genomic_DNA"/>
</dbReference>
<comment type="pathway">
    <text evidence="1 9">Cofactor biosynthesis; (R)-pantothenate biosynthesis; (R)-pantothenate from (R)-pantoate and beta-alanine: step 1/1.</text>
</comment>
<comment type="function">
    <text evidence="9">Catalyzes the condensation of pantoate with beta-alanine in an ATP-dependent reaction via a pantoyl-adenylate intermediate.</text>
</comment>
<keyword evidence="7 9" id="KW-0067">ATP-binding</keyword>
<dbReference type="GO" id="GO:0016874">
    <property type="term" value="F:ligase activity"/>
    <property type="evidence" value="ECO:0007669"/>
    <property type="project" value="UniProtKB-KW"/>
</dbReference>
<feature type="binding site" evidence="9">
    <location>
        <begin position="147"/>
        <end position="150"/>
    </location>
    <ligand>
        <name>ATP</name>
        <dbReference type="ChEBI" id="CHEBI:30616"/>
    </ligand>
</feature>
<feature type="binding site" evidence="9">
    <location>
        <position position="176"/>
    </location>
    <ligand>
        <name>ATP</name>
        <dbReference type="ChEBI" id="CHEBI:30616"/>
    </ligand>
</feature>
<reference evidence="10 11" key="1">
    <citation type="submission" date="2023-03" db="EMBL/GenBank/DDBJ databases">
        <title>Bacillus Genome Sequencing.</title>
        <authorList>
            <person name="Dunlap C."/>
        </authorList>
    </citation>
    <scope>NUCLEOTIDE SEQUENCE [LARGE SCALE GENOMIC DNA]</scope>
    <source>
        <strain evidence="10 11">B-4107</strain>
    </source>
</reference>
<comment type="caution">
    <text evidence="10">The sequence shown here is derived from an EMBL/GenBank/DDBJ whole genome shotgun (WGS) entry which is preliminary data.</text>
</comment>
<evidence type="ECO:0000313" key="10">
    <source>
        <dbReference type="EMBL" id="MED4127043.1"/>
    </source>
</evidence>
<keyword evidence="11" id="KW-1185">Reference proteome</keyword>
<evidence type="ECO:0000256" key="8">
    <source>
        <dbReference type="ARBA" id="ARBA00048258"/>
    </source>
</evidence>
<dbReference type="Gene3D" id="3.40.50.620">
    <property type="entry name" value="HUPs"/>
    <property type="match status" value="1"/>
</dbReference>
<dbReference type="CDD" id="cd00560">
    <property type="entry name" value="PanC"/>
    <property type="match status" value="1"/>
</dbReference>
<feature type="binding site" evidence="9">
    <location>
        <begin position="30"/>
        <end position="37"/>
    </location>
    <ligand>
        <name>ATP</name>
        <dbReference type="ChEBI" id="CHEBI:30616"/>
    </ligand>
</feature>
<dbReference type="Pfam" id="PF02569">
    <property type="entry name" value="Pantoate_ligase"/>
    <property type="match status" value="1"/>
</dbReference>
<dbReference type="RefSeq" id="WP_328236398.1">
    <property type="nucleotide sequence ID" value="NZ_JAROAS010000006.1"/>
</dbReference>
<keyword evidence="4 9" id="KW-0436">Ligase</keyword>
<dbReference type="HAMAP" id="MF_00158">
    <property type="entry name" value="PanC"/>
    <property type="match status" value="1"/>
</dbReference>
<evidence type="ECO:0000256" key="4">
    <source>
        <dbReference type="ARBA" id="ARBA00022598"/>
    </source>
</evidence>
<comment type="catalytic activity">
    <reaction evidence="8 9">
        <text>(R)-pantoate + beta-alanine + ATP = (R)-pantothenate + AMP + diphosphate + H(+)</text>
        <dbReference type="Rhea" id="RHEA:10912"/>
        <dbReference type="ChEBI" id="CHEBI:15378"/>
        <dbReference type="ChEBI" id="CHEBI:15980"/>
        <dbReference type="ChEBI" id="CHEBI:29032"/>
        <dbReference type="ChEBI" id="CHEBI:30616"/>
        <dbReference type="ChEBI" id="CHEBI:33019"/>
        <dbReference type="ChEBI" id="CHEBI:57966"/>
        <dbReference type="ChEBI" id="CHEBI:456215"/>
        <dbReference type="EC" id="6.3.2.1"/>
    </reaction>
</comment>